<organism evidence="3 4">
    <name type="scientific">Rhodococcus sovatensis</name>
    <dbReference type="NCBI Taxonomy" id="1805840"/>
    <lineage>
        <taxon>Bacteria</taxon>
        <taxon>Bacillati</taxon>
        <taxon>Actinomycetota</taxon>
        <taxon>Actinomycetes</taxon>
        <taxon>Mycobacteriales</taxon>
        <taxon>Nocardiaceae</taxon>
        <taxon>Rhodococcus</taxon>
    </lineage>
</organism>
<sequence length="199" mass="21970">MSTDDTDVIPVANADEEDEQTGAWWWFSRIVSYTLLAAMLAVLAATVVIPRLTGSTPYTILTSSMRPAYPPGALVVVKPADRSELTVGTPIAYQIRSGEPEVVTHRIVATQFSGDGVTTYITRGDNNGSDDENPVRYGQIRGKVWYSVPYVGYVDNWLNGEQRRITVTVIVIGLSAYALYMFVGAGNDYRKQRRESRAP</sequence>
<evidence type="ECO:0000256" key="2">
    <source>
        <dbReference type="SAM" id="Phobius"/>
    </source>
</evidence>
<dbReference type="InterPro" id="IPR001733">
    <property type="entry name" value="Peptidase_S26B"/>
</dbReference>
<dbReference type="EC" id="3.4.21.89" evidence="1"/>
<reference evidence="3 4" key="1">
    <citation type="submission" date="2024-03" db="EMBL/GenBank/DDBJ databases">
        <title>Natural products discovery in diverse microorganisms through a two-stage MS feature dereplication strategy.</title>
        <authorList>
            <person name="Zhang R."/>
        </authorList>
    </citation>
    <scope>NUCLEOTIDE SEQUENCE [LARGE SCALE GENOMIC DNA]</scope>
    <source>
        <strain evidence="3 4">18930</strain>
    </source>
</reference>
<protein>
    <recommendedName>
        <fullName evidence="1">Signal peptidase I</fullName>
        <ecNumber evidence="1">3.4.21.89</ecNumber>
    </recommendedName>
</protein>
<keyword evidence="2" id="KW-0812">Transmembrane</keyword>
<dbReference type="GO" id="GO:0009003">
    <property type="term" value="F:signal peptidase activity"/>
    <property type="evidence" value="ECO:0007669"/>
    <property type="project" value="UniProtKB-EC"/>
</dbReference>
<feature type="transmembrane region" description="Helical" evidence="2">
    <location>
        <begin position="30"/>
        <end position="49"/>
    </location>
</feature>
<evidence type="ECO:0000313" key="4">
    <source>
        <dbReference type="Proteomes" id="UP001432000"/>
    </source>
</evidence>
<dbReference type="RefSeq" id="WP_338886634.1">
    <property type="nucleotide sequence ID" value="NZ_CP147846.1"/>
</dbReference>
<proteinExistence type="predicted"/>
<dbReference type="EMBL" id="CP147846">
    <property type="protein sequence ID" value="WXG67212.1"/>
    <property type="molecule type" value="Genomic_DNA"/>
</dbReference>
<dbReference type="Proteomes" id="UP001432000">
    <property type="component" value="Chromosome"/>
</dbReference>
<name>A0ABZ2PEM4_9NOCA</name>
<dbReference type="InterPro" id="IPR019533">
    <property type="entry name" value="Peptidase_S26"/>
</dbReference>
<dbReference type="PANTHER" id="PTHR10806">
    <property type="entry name" value="SIGNAL PEPTIDASE COMPLEX CATALYTIC SUBUNIT SEC11"/>
    <property type="match status" value="1"/>
</dbReference>
<accession>A0ABZ2PEM4</accession>
<dbReference type="PANTHER" id="PTHR10806:SF6">
    <property type="entry name" value="SIGNAL PEPTIDASE COMPLEX CATALYTIC SUBUNIT SEC11"/>
    <property type="match status" value="1"/>
</dbReference>
<keyword evidence="2" id="KW-0472">Membrane</keyword>
<dbReference type="CDD" id="cd06530">
    <property type="entry name" value="S26_SPase_I"/>
    <property type="match status" value="1"/>
</dbReference>
<keyword evidence="2" id="KW-1133">Transmembrane helix</keyword>
<evidence type="ECO:0000256" key="1">
    <source>
        <dbReference type="NCBIfam" id="TIGR02228"/>
    </source>
</evidence>
<evidence type="ECO:0000313" key="3">
    <source>
        <dbReference type="EMBL" id="WXG67212.1"/>
    </source>
</evidence>
<dbReference type="NCBIfam" id="TIGR02228">
    <property type="entry name" value="sigpep_I_arch"/>
    <property type="match status" value="1"/>
</dbReference>
<feature type="transmembrane region" description="Helical" evidence="2">
    <location>
        <begin position="165"/>
        <end position="183"/>
    </location>
</feature>
<keyword evidence="4" id="KW-1185">Reference proteome</keyword>
<keyword evidence="3" id="KW-0378">Hydrolase</keyword>
<gene>
    <name evidence="3" type="ORF">WDS16_18395</name>
</gene>